<sequence length="82" mass="9608">MDERKAVVYTSENCAQSRKVIQFLEHYQISYVEKNVTGNEKYLKELQDQSIYGTPVVYVNQVYIQGYQKNRLAAAFHIDIND</sequence>
<dbReference type="AlphaFoldDB" id="A0A4R3MVY7"/>
<reference evidence="2 3" key="1">
    <citation type="submission" date="2019-03" db="EMBL/GenBank/DDBJ databases">
        <title>Genomic Encyclopedia of Type Strains, Phase IV (KMG-IV): sequencing the most valuable type-strain genomes for metagenomic binning, comparative biology and taxonomic classification.</title>
        <authorList>
            <person name="Goeker M."/>
        </authorList>
    </citation>
    <scope>NUCLEOTIDE SEQUENCE [LARGE SCALE GENOMIC DNA]</scope>
    <source>
        <strain evidence="2 3">DSM 25894</strain>
    </source>
</reference>
<organism evidence="2 3">
    <name type="scientific">Melghiribacillus thermohalophilus</name>
    <dbReference type="NCBI Taxonomy" id="1324956"/>
    <lineage>
        <taxon>Bacteria</taxon>
        <taxon>Bacillati</taxon>
        <taxon>Bacillota</taxon>
        <taxon>Bacilli</taxon>
        <taxon>Bacillales</taxon>
        <taxon>Bacillaceae</taxon>
        <taxon>Melghiribacillus</taxon>
    </lineage>
</organism>
<evidence type="ECO:0000259" key="1">
    <source>
        <dbReference type="Pfam" id="PF00462"/>
    </source>
</evidence>
<evidence type="ECO:0000313" key="3">
    <source>
        <dbReference type="Proteomes" id="UP000294650"/>
    </source>
</evidence>
<feature type="domain" description="Glutaredoxin" evidence="1">
    <location>
        <begin position="7"/>
        <end position="64"/>
    </location>
</feature>
<dbReference type="InterPro" id="IPR036249">
    <property type="entry name" value="Thioredoxin-like_sf"/>
</dbReference>
<keyword evidence="3" id="KW-1185">Reference proteome</keyword>
<dbReference type="InterPro" id="IPR002109">
    <property type="entry name" value="Glutaredoxin"/>
</dbReference>
<dbReference type="Gene3D" id="3.40.30.10">
    <property type="entry name" value="Glutaredoxin"/>
    <property type="match status" value="1"/>
</dbReference>
<dbReference type="CDD" id="cd02976">
    <property type="entry name" value="NrdH"/>
    <property type="match status" value="1"/>
</dbReference>
<dbReference type="OrthoDB" id="9795531at2"/>
<dbReference type="RefSeq" id="WP_132372167.1">
    <property type="nucleotide sequence ID" value="NZ_SMAN01000014.1"/>
</dbReference>
<name>A0A4R3MVY7_9BACI</name>
<gene>
    <name evidence="2" type="ORF">EDD68_11459</name>
</gene>
<evidence type="ECO:0000313" key="2">
    <source>
        <dbReference type="EMBL" id="TCT20375.1"/>
    </source>
</evidence>
<dbReference type="Pfam" id="PF00462">
    <property type="entry name" value="Glutaredoxin"/>
    <property type="match status" value="1"/>
</dbReference>
<dbReference type="EMBL" id="SMAN01000014">
    <property type="protein sequence ID" value="TCT20375.1"/>
    <property type="molecule type" value="Genomic_DNA"/>
</dbReference>
<dbReference type="SUPFAM" id="SSF52833">
    <property type="entry name" value="Thioredoxin-like"/>
    <property type="match status" value="1"/>
</dbReference>
<protein>
    <submittedName>
        <fullName evidence="2">Ribonucleoside-diphosphate reductase class Ib glutaredoxin subunit</fullName>
    </submittedName>
</protein>
<dbReference type="Proteomes" id="UP000294650">
    <property type="component" value="Unassembled WGS sequence"/>
</dbReference>
<accession>A0A4R3MVY7</accession>
<comment type="caution">
    <text evidence="2">The sequence shown here is derived from an EMBL/GenBank/DDBJ whole genome shotgun (WGS) entry which is preliminary data.</text>
</comment>
<dbReference type="PROSITE" id="PS51354">
    <property type="entry name" value="GLUTAREDOXIN_2"/>
    <property type="match status" value="1"/>
</dbReference>
<proteinExistence type="predicted"/>